<reference evidence="4 5" key="1">
    <citation type="submission" date="2023-02" db="EMBL/GenBank/DDBJ databases">
        <title>Oceanobacillus kimchii IFOP_LL358 isolated form Alexandrium catenella lab strain.</title>
        <authorList>
            <person name="Gajardo G."/>
            <person name="Ueki S."/>
            <person name="Maruyama F."/>
        </authorList>
    </citation>
    <scope>NUCLEOTIDE SEQUENCE [LARGE SCALE GENOMIC DNA]</scope>
    <source>
        <strain evidence="4 5">IFOP_LL358</strain>
    </source>
</reference>
<keyword evidence="5" id="KW-1185">Reference proteome</keyword>
<feature type="compositionally biased region" description="Basic and acidic residues" evidence="1">
    <location>
        <begin position="279"/>
        <end position="288"/>
    </location>
</feature>
<dbReference type="EMBL" id="BSKO01000001">
    <property type="protein sequence ID" value="GLO64764.1"/>
    <property type="molecule type" value="Genomic_DNA"/>
</dbReference>
<feature type="domain" description="MurNAc-LAA" evidence="2">
    <location>
        <begin position="69"/>
        <end position="190"/>
    </location>
</feature>
<evidence type="ECO:0000313" key="4">
    <source>
        <dbReference type="EMBL" id="GLO64764.1"/>
    </source>
</evidence>
<feature type="compositionally biased region" description="Polar residues" evidence="1">
    <location>
        <begin position="260"/>
        <end position="275"/>
    </location>
</feature>
<name>A0ABQ5TDH4_9BACI</name>
<dbReference type="RefSeq" id="WP_317957683.1">
    <property type="nucleotide sequence ID" value="NZ_BSKO01000001.1"/>
</dbReference>
<dbReference type="PANTHER" id="PTHR30404:SF8">
    <property type="entry name" value="AUTOLYSIN PH-RELATED"/>
    <property type="match status" value="1"/>
</dbReference>
<protein>
    <recommendedName>
        <fullName evidence="6">MurNAc-LAA domain-containing protein</fullName>
    </recommendedName>
</protein>
<dbReference type="InterPro" id="IPR013168">
    <property type="entry name" value="Cpl_7_lyso_C"/>
</dbReference>
<dbReference type="SUPFAM" id="SSF53187">
    <property type="entry name" value="Zn-dependent exopeptidases"/>
    <property type="match status" value="1"/>
</dbReference>
<dbReference type="InterPro" id="IPR050695">
    <property type="entry name" value="N-acetylmuramoyl_amidase_3"/>
</dbReference>
<dbReference type="Pfam" id="PF08230">
    <property type="entry name" value="CW_7"/>
    <property type="match status" value="3"/>
</dbReference>
<comment type="caution">
    <text evidence="4">The sequence shown here is derived from an EMBL/GenBank/DDBJ whole genome shotgun (WGS) entry which is preliminary data.</text>
</comment>
<dbReference type="InterPro" id="IPR002508">
    <property type="entry name" value="MurNAc-LAA_cat"/>
</dbReference>
<dbReference type="SMART" id="SM01095">
    <property type="entry name" value="Cpl-7"/>
    <property type="match status" value="3"/>
</dbReference>
<organism evidence="4 5">
    <name type="scientific">Oceanobacillus kimchii</name>
    <dbReference type="NCBI Taxonomy" id="746691"/>
    <lineage>
        <taxon>Bacteria</taxon>
        <taxon>Bacillati</taxon>
        <taxon>Bacillota</taxon>
        <taxon>Bacilli</taxon>
        <taxon>Bacillales</taxon>
        <taxon>Bacillaceae</taxon>
        <taxon>Oceanobacillus</taxon>
    </lineage>
</organism>
<feature type="region of interest" description="Disordered" evidence="1">
    <location>
        <begin position="332"/>
        <end position="364"/>
    </location>
</feature>
<sequence>MARIGVDIGHGSNTFPPSKGVYKNGKQYHEHDANSRVAKRLTDKLKAAGHTVVQAQKPGHLDVHLTNRTNLYFANNVDLIVSAHANAGVASADGYAAFYWHNDKEAKKLADIYADEIKTQGFALWGGSRPSKPNDWSNFHMCRVPSNKGVPSILLENGFMTNDKDFEWIFGSKKDDYAERCATAAFNTIQRFLGNKVSPAPKTEVKSSNSSKSKSISQMADEVIAGKHGQGHDKRRESLGISQSEYEKVRAEVNRRAGVKTSTPKKATKSVSQMAQEVVDGKHGNGHDNRRKSLGISQSEYNKVRAEVNKRASGGTKSSGKSISQMATEVIQGKHGTGHANRRKSLGISQSQYEKVRAEVNKRL</sequence>
<dbReference type="CDD" id="cd02696">
    <property type="entry name" value="MurNAc-LAA"/>
    <property type="match status" value="1"/>
</dbReference>
<proteinExistence type="predicted"/>
<gene>
    <name evidence="4" type="ORF">MACH08_05480</name>
</gene>
<dbReference type="Proteomes" id="UP001275436">
    <property type="component" value="Unassembled WGS sequence"/>
</dbReference>
<dbReference type="Gene3D" id="3.40.630.40">
    <property type="entry name" value="Zn-dependent exopeptidases"/>
    <property type="match status" value="1"/>
</dbReference>
<dbReference type="PANTHER" id="PTHR30404">
    <property type="entry name" value="N-ACETYLMURAMOYL-L-ALANINE AMIDASE"/>
    <property type="match status" value="1"/>
</dbReference>
<evidence type="ECO:0000259" key="3">
    <source>
        <dbReference type="SMART" id="SM01095"/>
    </source>
</evidence>
<evidence type="ECO:0000256" key="1">
    <source>
        <dbReference type="SAM" id="MobiDB-lite"/>
    </source>
</evidence>
<dbReference type="Pfam" id="PF01520">
    <property type="entry name" value="Amidase_3"/>
    <property type="match status" value="1"/>
</dbReference>
<feature type="domain" description="Cpl-7 lysozyme C-terminal" evidence="3">
    <location>
        <begin position="323"/>
        <end position="364"/>
    </location>
</feature>
<feature type="domain" description="Cpl-7 lysozyme C-terminal" evidence="3">
    <location>
        <begin position="271"/>
        <end position="313"/>
    </location>
</feature>
<feature type="domain" description="Cpl-7 lysozyme C-terminal" evidence="3">
    <location>
        <begin position="216"/>
        <end position="258"/>
    </location>
</feature>
<dbReference type="SMART" id="SM00646">
    <property type="entry name" value="Ami_3"/>
    <property type="match status" value="1"/>
</dbReference>
<feature type="compositionally biased region" description="Basic and acidic residues" evidence="1">
    <location>
        <begin position="354"/>
        <end position="364"/>
    </location>
</feature>
<evidence type="ECO:0008006" key="6">
    <source>
        <dbReference type="Google" id="ProtNLM"/>
    </source>
</evidence>
<feature type="region of interest" description="Disordered" evidence="1">
    <location>
        <begin position="224"/>
        <end position="301"/>
    </location>
</feature>
<evidence type="ECO:0000313" key="5">
    <source>
        <dbReference type="Proteomes" id="UP001275436"/>
    </source>
</evidence>
<feature type="compositionally biased region" description="Basic and acidic residues" evidence="1">
    <location>
        <begin position="245"/>
        <end position="255"/>
    </location>
</feature>
<evidence type="ECO:0000259" key="2">
    <source>
        <dbReference type="SMART" id="SM00646"/>
    </source>
</evidence>
<feature type="compositionally biased region" description="Basic residues" evidence="1">
    <location>
        <begin position="336"/>
        <end position="345"/>
    </location>
</feature>
<accession>A0ABQ5TDH4</accession>